<dbReference type="InterPro" id="IPR050464">
    <property type="entry name" value="Zeta_carotene_desat/Oxidored"/>
</dbReference>
<dbReference type="EMBL" id="MN740811">
    <property type="protein sequence ID" value="QHU12988.1"/>
    <property type="molecule type" value="Genomic_DNA"/>
</dbReference>
<organism evidence="2">
    <name type="scientific">viral metagenome</name>
    <dbReference type="NCBI Taxonomy" id="1070528"/>
    <lineage>
        <taxon>unclassified sequences</taxon>
        <taxon>metagenomes</taxon>
        <taxon>organismal metagenomes</taxon>
    </lineage>
</organism>
<sequence>MSSNTYDIVIIGAGMAGLYAAVELAKRQPKRRICLVDKYKFIGGRAFTYKGTVNGVQYQWEEGGARISMKHKLLMGLFKKYGLTTVPIEGFSQYKESGAYPIEPPLFDECRAIFLEPLEHLPEPTLGQTTIQALLRRFVKPATLETFLNRYPYRAEFSTLRADLALQVFREEFGPNEKYVVCKEGLSELVARMQTDFLKRGGTLLTQHELLEMQDTTHAVFKKGPPSEGESRPDVVLDSPKFVFALPLEAIKRLTVFKDWATLNHLVMRPLLRVFAVFPPSPNKKLWFHDLPKIVTAQTPRFIIPQSIENGSIQISYTDSEDAEPLMRILDEQDGERKLGKKLVEDLRVLFGDRNIPDPLFVKAYPWPHGVTYWRPGAYDPYAESRRASHPFPKERPGWFVCGESFSVHQCWIEGALEHAASTLYHILRKH</sequence>
<dbReference type="GO" id="GO:0016491">
    <property type="term" value="F:oxidoreductase activity"/>
    <property type="evidence" value="ECO:0007669"/>
    <property type="project" value="InterPro"/>
</dbReference>
<dbReference type="PANTHER" id="PTHR42923:SF3">
    <property type="entry name" value="PROTOPORPHYRINOGEN OXIDASE"/>
    <property type="match status" value="1"/>
</dbReference>
<dbReference type="SUPFAM" id="SSF51905">
    <property type="entry name" value="FAD/NAD(P)-binding domain"/>
    <property type="match status" value="1"/>
</dbReference>
<name>A0A6C0K9Q4_9ZZZZ</name>
<feature type="domain" description="Amine oxidase" evidence="1">
    <location>
        <begin position="15"/>
        <end position="420"/>
    </location>
</feature>
<dbReference type="InterPro" id="IPR002937">
    <property type="entry name" value="Amino_oxidase"/>
</dbReference>
<dbReference type="PANTHER" id="PTHR42923">
    <property type="entry name" value="PROTOPORPHYRINOGEN OXIDASE"/>
    <property type="match status" value="1"/>
</dbReference>
<evidence type="ECO:0000259" key="1">
    <source>
        <dbReference type="Pfam" id="PF01593"/>
    </source>
</evidence>
<dbReference type="Pfam" id="PF01593">
    <property type="entry name" value="Amino_oxidase"/>
    <property type="match status" value="1"/>
</dbReference>
<dbReference type="InterPro" id="IPR036188">
    <property type="entry name" value="FAD/NAD-bd_sf"/>
</dbReference>
<reference evidence="2" key="1">
    <citation type="journal article" date="2020" name="Nature">
        <title>Giant virus diversity and host interactions through global metagenomics.</title>
        <authorList>
            <person name="Schulz F."/>
            <person name="Roux S."/>
            <person name="Paez-Espino D."/>
            <person name="Jungbluth S."/>
            <person name="Walsh D.A."/>
            <person name="Denef V.J."/>
            <person name="McMahon K.D."/>
            <person name="Konstantinidis K.T."/>
            <person name="Eloe-Fadrosh E.A."/>
            <person name="Kyrpides N.C."/>
            <person name="Woyke T."/>
        </authorList>
    </citation>
    <scope>NUCLEOTIDE SEQUENCE</scope>
    <source>
        <strain evidence="2">GVMAG-S-1101172-89</strain>
    </source>
</reference>
<protein>
    <recommendedName>
        <fullName evidence="1">Amine oxidase domain-containing protein</fullName>
    </recommendedName>
</protein>
<accession>A0A6C0K9Q4</accession>
<dbReference type="Gene3D" id="3.50.50.60">
    <property type="entry name" value="FAD/NAD(P)-binding domain"/>
    <property type="match status" value="1"/>
</dbReference>
<proteinExistence type="predicted"/>
<evidence type="ECO:0000313" key="2">
    <source>
        <dbReference type="EMBL" id="QHU12988.1"/>
    </source>
</evidence>
<dbReference type="AlphaFoldDB" id="A0A6C0K9Q4"/>